<protein>
    <submittedName>
        <fullName evidence="1">Uncharacterized protein</fullName>
    </submittedName>
</protein>
<name>A0A2R7Y909_9CREN</name>
<dbReference type="Pfam" id="PF19585">
    <property type="entry name" value="DUF6092"/>
    <property type="match status" value="1"/>
</dbReference>
<dbReference type="EMBL" id="NBVN01000001">
    <property type="protein sequence ID" value="PUA34003.1"/>
    <property type="molecule type" value="Genomic_DNA"/>
</dbReference>
<dbReference type="Proteomes" id="UP000244093">
    <property type="component" value="Unassembled WGS sequence"/>
</dbReference>
<dbReference type="AlphaFoldDB" id="A0A2R7Y909"/>
<evidence type="ECO:0000313" key="2">
    <source>
        <dbReference type="Proteomes" id="UP000244093"/>
    </source>
</evidence>
<accession>A0A2R7Y909</accession>
<proteinExistence type="predicted"/>
<evidence type="ECO:0000313" key="1">
    <source>
        <dbReference type="EMBL" id="PUA34003.1"/>
    </source>
</evidence>
<sequence length="97" mass="11206">MSMEDLMKDEHFKLLTFLIVSARGCVDEPHLYGPLRLIDAASKLIDIMSREGKAVKELIEVKELIDKNKHLVMYDESEFVRFLDDLVVRIAKLIKST</sequence>
<gene>
    <name evidence="1" type="ORF">B7O98_00900</name>
</gene>
<organism evidence="1 2">
    <name type="scientific">Zestosphaera tikiterensis</name>
    <dbReference type="NCBI Taxonomy" id="1973259"/>
    <lineage>
        <taxon>Archaea</taxon>
        <taxon>Thermoproteota</taxon>
        <taxon>Thermoprotei</taxon>
        <taxon>Desulfurococcales</taxon>
        <taxon>Desulfurococcaceae</taxon>
        <taxon>Zestosphaera</taxon>
    </lineage>
</organism>
<dbReference type="InterPro" id="IPR046074">
    <property type="entry name" value="DUF6092"/>
</dbReference>
<reference evidence="1 2" key="1">
    <citation type="journal article" date="2018" name="Syst. Appl. Microbiol.">
        <title>A new symbiotic nanoarchaeote (Candidatus Nanoclepta minutus) and its host (Zestosphaera tikiterensis gen. nov., sp. nov.) from a New Zealand hot spring.</title>
        <authorList>
            <person name="St John E."/>
            <person name="Liu Y."/>
            <person name="Podar M."/>
            <person name="Stott M.B."/>
            <person name="Meneghin J."/>
            <person name="Chen Z."/>
            <person name="Lagutin K."/>
            <person name="Mitchell K."/>
            <person name="Reysenbach A.L."/>
        </authorList>
    </citation>
    <scope>NUCLEOTIDE SEQUENCE [LARGE SCALE GENOMIC DNA]</scope>
    <source>
        <strain evidence="1">NZ3</strain>
    </source>
</reference>
<comment type="caution">
    <text evidence="1">The sequence shown here is derived from an EMBL/GenBank/DDBJ whole genome shotgun (WGS) entry which is preliminary data.</text>
</comment>